<dbReference type="EMBL" id="JAANXD010000062">
    <property type="protein sequence ID" value="MBS1258465.1"/>
    <property type="molecule type" value="Genomic_DNA"/>
</dbReference>
<evidence type="ECO:0000313" key="1">
    <source>
        <dbReference type="EMBL" id="MBS1258465.1"/>
    </source>
</evidence>
<dbReference type="Pfam" id="PF13618">
    <property type="entry name" value="Gluconate_2-dh3"/>
    <property type="match status" value="1"/>
</dbReference>
<reference evidence="1" key="1">
    <citation type="journal article" date="2021" name="ISME J.">
        <title>Fine-scale metabolic discontinuity in a stratified prokaryote microbiome of a Red Sea deep halocline.</title>
        <authorList>
            <person name="Michoud G."/>
            <person name="Ngugi D.K."/>
            <person name="Barozzi A."/>
            <person name="Merlino G."/>
            <person name="Calleja M.L."/>
            <person name="Delgado-Huertas A."/>
            <person name="Moran X.A.G."/>
            <person name="Daffonchio D."/>
        </authorList>
    </citation>
    <scope>NUCLEOTIDE SEQUENCE</scope>
    <source>
        <strain evidence="1">SuakinDeep_MAG55_1</strain>
    </source>
</reference>
<dbReference type="AlphaFoldDB" id="A0A942A106"/>
<accession>A0A942A106</accession>
<dbReference type="InterPro" id="IPR027056">
    <property type="entry name" value="Gluconate_2DH_su3"/>
</dbReference>
<organism evidence="1 2">
    <name type="scientific">Candidatus Scalindua arabica</name>
    <dbReference type="NCBI Taxonomy" id="1127984"/>
    <lineage>
        <taxon>Bacteria</taxon>
        <taxon>Pseudomonadati</taxon>
        <taxon>Planctomycetota</taxon>
        <taxon>Candidatus Brocadiia</taxon>
        <taxon>Candidatus Brocadiales</taxon>
        <taxon>Candidatus Scalinduaceae</taxon>
        <taxon>Candidatus Scalindua</taxon>
    </lineage>
</organism>
<proteinExistence type="predicted"/>
<evidence type="ECO:0008006" key="3">
    <source>
        <dbReference type="Google" id="ProtNLM"/>
    </source>
</evidence>
<comment type="caution">
    <text evidence="1">The sequence shown here is derived from an EMBL/GenBank/DDBJ whole genome shotgun (WGS) entry which is preliminary data.</text>
</comment>
<dbReference type="Proteomes" id="UP000722750">
    <property type="component" value="Unassembled WGS sequence"/>
</dbReference>
<evidence type="ECO:0000313" key="2">
    <source>
        <dbReference type="Proteomes" id="UP000722750"/>
    </source>
</evidence>
<name>A0A942A106_9BACT</name>
<gene>
    <name evidence="1" type="ORF">MAG551_01524</name>
</gene>
<sequence length="214" mass="24219">MIIYTVIRALKKLNTGYQPGMNGNVFSRREFQPEATSRRTFILHAAGFLTTLFLSPVIVRAANKSSSVPPEDPWQTLEVVQEHLLPSETDSPGAKDVNALEYLRNVIKDPAIDSDEKEFILNGVKWLNDLALEKHKAVFTSISQSQRTSMLREITKSKAGRNWISKLLSDILEALLSDPVYGGNPNGIGWKWLEHHPGFPRPPVNKRYWDLLKI</sequence>
<protein>
    <recommendedName>
        <fullName evidence="3">Gluconate 2-dehydrogenase subunit 3 family protein</fullName>
    </recommendedName>
</protein>